<dbReference type="SUPFAM" id="SSF69572">
    <property type="entry name" value="Activating enzymes of the ubiquitin-like proteins"/>
    <property type="match status" value="1"/>
</dbReference>
<keyword evidence="2" id="KW-0808">Transferase</keyword>
<dbReference type="EMBL" id="FTOU01000003">
    <property type="protein sequence ID" value="SIS73278.1"/>
    <property type="molecule type" value="Genomic_DNA"/>
</dbReference>
<comment type="similarity">
    <text evidence="1">Belongs to the HesA/MoeB/ThiF family.</text>
</comment>
<dbReference type="GO" id="GO:0005524">
    <property type="term" value="F:ATP binding"/>
    <property type="evidence" value="ECO:0007669"/>
    <property type="project" value="UniProtKB-KW"/>
</dbReference>
<dbReference type="PANTHER" id="PTHR10953:SF102">
    <property type="entry name" value="ADENYLYLTRANSFERASE AND SULFURTRANSFERASE MOCS3"/>
    <property type="match status" value="1"/>
</dbReference>
<dbReference type="Gene3D" id="3.40.50.720">
    <property type="entry name" value="NAD(P)-binding Rossmann-like Domain"/>
    <property type="match status" value="1"/>
</dbReference>
<evidence type="ECO:0000313" key="17">
    <source>
        <dbReference type="Proteomes" id="UP000186216"/>
    </source>
</evidence>
<comment type="function">
    <text evidence="6">Catalyzes the adenylation by ATP of the carboxyl group of the C-terminal glycine of sulfur carrier protein MoaD.</text>
</comment>
<evidence type="ECO:0000256" key="1">
    <source>
        <dbReference type="ARBA" id="ARBA00009919"/>
    </source>
</evidence>
<dbReference type="EC" id="2.7.7.80" evidence="8"/>
<feature type="transmembrane region" description="Helical" evidence="13">
    <location>
        <begin position="24"/>
        <end position="43"/>
    </location>
</feature>
<keyword evidence="3" id="KW-0547">Nucleotide-binding</keyword>
<keyword evidence="4" id="KW-0067">ATP-binding</keyword>
<dbReference type="Proteomes" id="UP000186216">
    <property type="component" value="Unassembled WGS sequence"/>
</dbReference>
<evidence type="ECO:0000256" key="3">
    <source>
        <dbReference type="ARBA" id="ARBA00022741"/>
    </source>
</evidence>
<keyword evidence="13" id="KW-0472">Membrane</keyword>
<evidence type="ECO:0000313" key="15">
    <source>
        <dbReference type="EMBL" id="SIS73278.1"/>
    </source>
</evidence>
<dbReference type="InterPro" id="IPR035985">
    <property type="entry name" value="Ubiquitin-activating_enz"/>
</dbReference>
<dbReference type="GO" id="GO:0061605">
    <property type="term" value="F:molybdopterin-synthase adenylyltransferase activity"/>
    <property type="evidence" value="ECO:0007669"/>
    <property type="project" value="UniProtKB-EC"/>
</dbReference>
<keyword evidence="15" id="KW-0548">Nucleotidyltransferase</keyword>
<dbReference type="FunFam" id="3.40.50.720:FF:000033">
    <property type="entry name" value="Adenylyltransferase and sulfurtransferase MOCS3"/>
    <property type="match status" value="1"/>
</dbReference>
<feature type="domain" description="THIF-type NAD/FAD binding fold" evidence="14">
    <location>
        <begin position="105"/>
        <end position="340"/>
    </location>
</feature>
<reference evidence="16 18" key="2">
    <citation type="submission" date="2021-01" db="EMBL/GenBank/DDBJ databases">
        <title>Biogeographic distribution of Paracoccus.</title>
        <authorList>
            <person name="Hollensteiner J."/>
            <person name="Leineberger J."/>
            <person name="Brinkhoff T."/>
            <person name="Daniel R."/>
        </authorList>
    </citation>
    <scope>NUCLEOTIDE SEQUENCE [LARGE SCALE GENOMIC DNA]</scope>
    <source>
        <strain evidence="16 18">DSM 18447</strain>
    </source>
</reference>
<evidence type="ECO:0000256" key="10">
    <source>
        <dbReference type="ARBA" id="ARBA00075110"/>
    </source>
</evidence>
<dbReference type="PANTHER" id="PTHR10953">
    <property type="entry name" value="UBIQUITIN-ACTIVATING ENZYME E1"/>
    <property type="match status" value="1"/>
</dbReference>
<keyword evidence="18" id="KW-1185">Reference proteome</keyword>
<organism evidence="15 17">
    <name type="scientific">Paracoccus saliphilus</name>
    <dbReference type="NCBI Taxonomy" id="405559"/>
    <lineage>
        <taxon>Bacteria</taxon>
        <taxon>Pseudomonadati</taxon>
        <taxon>Pseudomonadota</taxon>
        <taxon>Alphaproteobacteria</taxon>
        <taxon>Rhodobacterales</taxon>
        <taxon>Paracoccaceae</taxon>
        <taxon>Paracoccus</taxon>
    </lineage>
</organism>
<protein>
    <recommendedName>
        <fullName evidence="9">Molybdopterin-synthase adenylyltransferase</fullName>
        <ecNumber evidence="8">2.7.7.80</ecNumber>
    </recommendedName>
    <alternativeName>
        <fullName evidence="12">MoaD protein adenylase</fullName>
    </alternativeName>
    <alternativeName>
        <fullName evidence="10">Molybdopterin-converting factor subunit 1 adenylase</fullName>
    </alternativeName>
    <alternativeName>
        <fullName evidence="11">Sulfur carrier protein MoaD adenylyltransferase</fullName>
    </alternativeName>
</protein>
<dbReference type="CDD" id="cd00757">
    <property type="entry name" value="ThiF_MoeB_HesA_family"/>
    <property type="match status" value="1"/>
</dbReference>
<evidence type="ECO:0000256" key="5">
    <source>
        <dbReference type="ARBA" id="ARBA00052218"/>
    </source>
</evidence>
<dbReference type="InterPro" id="IPR045886">
    <property type="entry name" value="ThiF/MoeB/HesA"/>
</dbReference>
<evidence type="ECO:0000256" key="7">
    <source>
        <dbReference type="ARBA" id="ARBA00063809"/>
    </source>
</evidence>
<evidence type="ECO:0000256" key="9">
    <source>
        <dbReference type="ARBA" id="ARBA00073635"/>
    </source>
</evidence>
<dbReference type="EMBL" id="CP067140">
    <property type="protein sequence ID" value="WCR04873.1"/>
    <property type="molecule type" value="Genomic_DNA"/>
</dbReference>
<dbReference type="GO" id="GO:0005829">
    <property type="term" value="C:cytosol"/>
    <property type="evidence" value="ECO:0007669"/>
    <property type="project" value="TreeGrafter"/>
</dbReference>
<name>A0AA46A534_9RHOB</name>
<dbReference type="AlphaFoldDB" id="A0AA46A534"/>
<dbReference type="Proteomes" id="UP001215549">
    <property type="component" value="Chromosome"/>
</dbReference>
<feature type="transmembrane region" description="Helical" evidence="13">
    <location>
        <begin position="55"/>
        <end position="74"/>
    </location>
</feature>
<comment type="subunit">
    <text evidence="7">Homodimer. Forms a stable heterotetrameric complex of 2 MoeB and 2 MoaD during adenylation of MoaD.</text>
</comment>
<evidence type="ECO:0000256" key="4">
    <source>
        <dbReference type="ARBA" id="ARBA00022840"/>
    </source>
</evidence>
<keyword evidence="13" id="KW-0812">Transmembrane</keyword>
<evidence type="ECO:0000313" key="16">
    <source>
        <dbReference type="EMBL" id="WCR04873.1"/>
    </source>
</evidence>
<evidence type="ECO:0000313" key="18">
    <source>
        <dbReference type="Proteomes" id="UP001215549"/>
    </source>
</evidence>
<dbReference type="GO" id="GO:0008641">
    <property type="term" value="F:ubiquitin-like modifier activating enzyme activity"/>
    <property type="evidence" value="ECO:0007669"/>
    <property type="project" value="InterPro"/>
</dbReference>
<reference evidence="15 17" key="1">
    <citation type="submission" date="2017-01" db="EMBL/GenBank/DDBJ databases">
        <authorList>
            <person name="Varghese N."/>
            <person name="Submissions S."/>
        </authorList>
    </citation>
    <scope>NUCLEOTIDE SEQUENCE [LARGE SCALE GENOMIC DNA]</scope>
    <source>
        <strain evidence="15 17">DSM 18447</strain>
    </source>
</reference>
<keyword evidence="13" id="KW-1133">Transmembrane helix</keyword>
<gene>
    <name evidence="16" type="ORF">JHX88_09265</name>
    <name evidence="15" type="ORF">SAMN05421772_103352</name>
</gene>
<evidence type="ECO:0000256" key="11">
    <source>
        <dbReference type="ARBA" id="ARBA00075328"/>
    </source>
</evidence>
<dbReference type="GO" id="GO:0008146">
    <property type="term" value="F:sulfotransferase activity"/>
    <property type="evidence" value="ECO:0007669"/>
    <property type="project" value="TreeGrafter"/>
</dbReference>
<evidence type="ECO:0000256" key="2">
    <source>
        <dbReference type="ARBA" id="ARBA00022679"/>
    </source>
</evidence>
<accession>A0AA46A534</accession>
<dbReference type="RefSeq" id="WP_076524452.1">
    <property type="nucleotide sequence ID" value="NZ_CP067140.1"/>
</dbReference>
<dbReference type="NCBIfam" id="NF004281">
    <property type="entry name" value="PRK05690.1"/>
    <property type="match status" value="1"/>
</dbReference>
<dbReference type="Pfam" id="PF00899">
    <property type="entry name" value="ThiF"/>
    <property type="match status" value="1"/>
</dbReference>
<evidence type="ECO:0000256" key="13">
    <source>
        <dbReference type="SAM" id="Phobius"/>
    </source>
</evidence>
<evidence type="ECO:0000256" key="8">
    <source>
        <dbReference type="ARBA" id="ARBA00066884"/>
    </source>
</evidence>
<dbReference type="InterPro" id="IPR000594">
    <property type="entry name" value="ThiF_NAD_FAD-bd"/>
</dbReference>
<evidence type="ECO:0000256" key="6">
    <source>
        <dbReference type="ARBA" id="ARBA00055169"/>
    </source>
</evidence>
<evidence type="ECO:0000259" key="14">
    <source>
        <dbReference type="Pfam" id="PF00899"/>
    </source>
</evidence>
<comment type="catalytic activity">
    <reaction evidence="5">
        <text>[molybdopterin-synthase sulfur-carrier protein]-C-terminal Gly-Gly + ATP + H(+) = [molybdopterin-synthase sulfur-carrier protein]-C-terminal Gly-Gly-AMP + diphosphate</text>
        <dbReference type="Rhea" id="RHEA:43616"/>
        <dbReference type="Rhea" id="RHEA-COMP:12159"/>
        <dbReference type="Rhea" id="RHEA-COMP:12202"/>
        <dbReference type="ChEBI" id="CHEBI:15378"/>
        <dbReference type="ChEBI" id="CHEBI:30616"/>
        <dbReference type="ChEBI" id="CHEBI:33019"/>
        <dbReference type="ChEBI" id="CHEBI:90618"/>
        <dbReference type="ChEBI" id="CHEBI:90778"/>
        <dbReference type="EC" id="2.7.7.80"/>
    </reaction>
</comment>
<sequence length="347" mass="36008">MLGLSLIAGLTALALVFRLPGRIALLMAGGAWLAIVLLLGLAPESGMAQSIGGTLNGWLFGGGLAALVLAYRVGLRRLRALAPEADTGISPADDGQMSDAELDRYARHLVLREIGGPGQMRLRDARVLVVGAGGLGAPICLYLAAAGVGRITLADDDTVSLSNLQRQVIFRSGQRGEMKADAAAGNMAELNPHIEVTPLHRRITGADADLVARHDLVIDGTDSFASRDEVNRACVTAGVPLIAGAIAQWEGQVTLYHPAQGGPCMACLFPEAPAPGLAPACAEAGVVGALPGVVGSIMALEAIKHLTGAGEGLRGRMLIFDGLYGETRMISITQREDCPVCRGHRHA</sequence>
<dbReference type="GO" id="GO:0004792">
    <property type="term" value="F:thiosulfate-cyanide sulfurtransferase activity"/>
    <property type="evidence" value="ECO:0007669"/>
    <property type="project" value="TreeGrafter"/>
</dbReference>
<proteinExistence type="inferred from homology"/>
<evidence type="ECO:0000256" key="12">
    <source>
        <dbReference type="ARBA" id="ARBA00078531"/>
    </source>
</evidence>